<dbReference type="Gene3D" id="3.40.50.1000">
    <property type="entry name" value="HAD superfamily/HAD-like"/>
    <property type="match status" value="1"/>
</dbReference>
<reference evidence="1 2" key="1">
    <citation type="submission" date="2024-03" db="EMBL/GenBank/DDBJ databases">
        <title>Novel species of the genus Variovorax.</title>
        <authorList>
            <person name="Liu Q."/>
            <person name="Xin Y.-H."/>
        </authorList>
    </citation>
    <scope>NUCLEOTIDE SEQUENCE [LARGE SCALE GENOMIC DNA]</scope>
    <source>
        <strain evidence="1 2">KACC 18900</strain>
    </source>
</reference>
<dbReference type="InterPro" id="IPR023214">
    <property type="entry name" value="HAD_sf"/>
</dbReference>
<dbReference type="InterPro" id="IPR024197">
    <property type="entry name" value="TPP-like"/>
</dbReference>
<dbReference type="Proteomes" id="UP001385892">
    <property type="component" value="Unassembled WGS sequence"/>
</dbReference>
<evidence type="ECO:0000313" key="1">
    <source>
        <dbReference type="EMBL" id="MEJ8848386.1"/>
    </source>
</evidence>
<accession>A0ABU8WLP2</accession>
<evidence type="ECO:0008006" key="3">
    <source>
        <dbReference type="Google" id="ProtNLM"/>
    </source>
</evidence>
<dbReference type="InterPro" id="IPR036412">
    <property type="entry name" value="HAD-like_sf"/>
</dbReference>
<keyword evidence="2" id="KW-1185">Reference proteome</keyword>
<organism evidence="1 2">
    <name type="scientific">Variovorax rhizosphaerae</name>
    <dbReference type="NCBI Taxonomy" id="1836200"/>
    <lineage>
        <taxon>Bacteria</taxon>
        <taxon>Pseudomonadati</taxon>
        <taxon>Pseudomonadota</taxon>
        <taxon>Betaproteobacteria</taxon>
        <taxon>Burkholderiales</taxon>
        <taxon>Comamonadaceae</taxon>
        <taxon>Variovorax</taxon>
    </lineage>
</organism>
<dbReference type="SUPFAM" id="SSF56784">
    <property type="entry name" value="HAD-like"/>
    <property type="match status" value="1"/>
</dbReference>
<evidence type="ECO:0000313" key="2">
    <source>
        <dbReference type="Proteomes" id="UP001385892"/>
    </source>
</evidence>
<name>A0ABU8WLP2_9BURK</name>
<protein>
    <recommendedName>
        <fullName evidence="3">Sucrose phosphatase-like domain-containing protein</fullName>
    </recommendedName>
</protein>
<proteinExistence type="predicted"/>
<gene>
    <name evidence="1" type="ORF">WKW82_17140</name>
</gene>
<dbReference type="PIRSF" id="PIRSF030802">
    <property type="entry name" value="UCP030802"/>
    <property type="match status" value="1"/>
</dbReference>
<dbReference type="EMBL" id="JBBKZT010000007">
    <property type="protein sequence ID" value="MEJ8848386.1"/>
    <property type="molecule type" value="Genomic_DNA"/>
</dbReference>
<dbReference type="RefSeq" id="WP_340343515.1">
    <property type="nucleotide sequence ID" value="NZ_JBBKZT010000007.1"/>
</dbReference>
<comment type="caution">
    <text evidence="1">The sequence shown here is derived from an EMBL/GenBank/DDBJ whole genome shotgun (WGS) entry which is preliminary data.</text>
</comment>
<sequence>MTDALHPPVFVFSDLDDTLFSSARKRVPGPDSQPAALLRNGEVVSYSNGPQRALLAWLMRDAQLVPVTARSVEAYRRVLLSFSGPAILSFGGVLLDAAGQEDAHWAAHMLQVLAPAAPLLEEACALLQSAIEARGLNAWARVAQEGGLAQYVVAKHREHDVDALAQLGKDVLEPWLAAHAGFRSHQNANNLALLPPGLDKSAALAFLLSRLRATHGEIVTVGFGDSFSDAEFMALCDYSMTPGGTQLGNRMAGRKERAHAR</sequence>